<dbReference type="InterPro" id="IPR003099">
    <property type="entry name" value="Prephen_DH"/>
</dbReference>
<keyword evidence="3" id="KW-0028">Amino-acid biosynthesis</keyword>
<accession>A0A8J3RG12</accession>
<comment type="similarity">
    <text evidence="1">Belongs to the prephenate/arogenate dehydrogenase family.</text>
</comment>
<dbReference type="Gene3D" id="3.40.50.720">
    <property type="entry name" value="NAD(P)-binding Rossmann-like Domain"/>
    <property type="match status" value="1"/>
</dbReference>
<dbReference type="GO" id="GO:0070403">
    <property type="term" value="F:NAD+ binding"/>
    <property type="evidence" value="ECO:0007669"/>
    <property type="project" value="InterPro"/>
</dbReference>
<evidence type="ECO:0000256" key="1">
    <source>
        <dbReference type="ARBA" id="ARBA00007964"/>
    </source>
</evidence>
<evidence type="ECO:0000256" key="4">
    <source>
        <dbReference type="ARBA" id="ARBA00029440"/>
    </source>
</evidence>
<evidence type="ECO:0000313" key="8">
    <source>
        <dbReference type="Proteomes" id="UP000616724"/>
    </source>
</evidence>
<comment type="pathway">
    <text evidence="4">Amino-acid biosynthesis.</text>
</comment>
<keyword evidence="2" id="KW-0560">Oxidoreductase</keyword>
<feature type="domain" description="Prephenate/arogenate dehydrogenase" evidence="6">
    <location>
        <begin position="5"/>
        <end position="299"/>
    </location>
</feature>
<dbReference type="SUPFAM" id="SSF51735">
    <property type="entry name" value="NAD(P)-binding Rossmann-fold domains"/>
    <property type="match status" value="1"/>
</dbReference>
<evidence type="ECO:0000256" key="5">
    <source>
        <dbReference type="SAM" id="MobiDB-lite"/>
    </source>
</evidence>
<evidence type="ECO:0000313" key="7">
    <source>
        <dbReference type="EMBL" id="GIH74040.1"/>
    </source>
</evidence>
<name>A0A8J3RG12_9ACTN</name>
<dbReference type="InterPro" id="IPR045865">
    <property type="entry name" value="ACT-like_dom_sf"/>
</dbReference>
<sequence length="406" mass="41328">MSGPESVLIVGTGLIGTSIALALREQGVTVYLTDRDPATVRLASELGAGVEWNPGRPADLDADAAWYPGRPVDLAVIAVPPDLVAEQLARLQRAGAARFYTDVASVKALPIRQAEALGCDLTAYAAGHPLAGRERSGPAAARADLFLGRPWALCPTEQTSPDAVEALRGLIKLCGGEPVEVDAVQHDRAVALVSHAPHVAASAVAARLADAPATALGLAGPGVRDVTRVAAGDPDLWTGILSGNALPVADVLEAVAADLAAAATALRAFAESSPASTESSPGPTESSPPSEASAVPASAPVPASPGGAAMSTVTDLLRRGVTGTDRIPGKHGGPARTYTVIQVIIGDRPGELARLFQVAEETGVNIEDVRLEHAPGLPLGAAELFVQPEAADTLSAALRAHGWHLP</sequence>
<feature type="region of interest" description="Disordered" evidence="5">
    <location>
        <begin position="272"/>
        <end position="309"/>
    </location>
</feature>
<evidence type="ECO:0000259" key="6">
    <source>
        <dbReference type="PROSITE" id="PS51176"/>
    </source>
</evidence>
<dbReference type="Pfam" id="PF02153">
    <property type="entry name" value="PDH_N"/>
    <property type="match status" value="1"/>
</dbReference>
<dbReference type="Gene3D" id="1.10.3660.10">
    <property type="entry name" value="6-phosphogluconate dehydrogenase C-terminal like domain"/>
    <property type="match status" value="1"/>
</dbReference>
<dbReference type="PROSITE" id="PS51176">
    <property type="entry name" value="PDH_ADH"/>
    <property type="match status" value="1"/>
</dbReference>
<gene>
    <name evidence="7" type="ORF">Plo01_04690</name>
</gene>
<dbReference type="SUPFAM" id="SSF48179">
    <property type="entry name" value="6-phosphogluconate dehydrogenase C-terminal domain-like"/>
    <property type="match status" value="1"/>
</dbReference>
<dbReference type="InterPro" id="IPR046826">
    <property type="entry name" value="PDH_N"/>
</dbReference>
<dbReference type="GO" id="GO:0008977">
    <property type="term" value="F:prephenate dehydrogenase (NAD+) activity"/>
    <property type="evidence" value="ECO:0007669"/>
    <property type="project" value="InterPro"/>
</dbReference>
<dbReference type="NCBIfam" id="NF005112">
    <property type="entry name" value="PRK06545.2-4"/>
    <property type="match status" value="1"/>
</dbReference>
<comment type="caution">
    <text evidence="7">The sequence shown here is derived from an EMBL/GenBank/DDBJ whole genome shotgun (WGS) entry which is preliminary data.</text>
</comment>
<keyword evidence="8" id="KW-1185">Reference proteome</keyword>
<reference evidence="7 8" key="1">
    <citation type="submission" date="2021-01" db="EMBL/GenBank/DDBJ databases">
        <title>Whole genome shotgun sequence of Planobispora longispora NBRC 13918.</title>
        <authorList>
            <person name="Komaki H."/>
            <person name="Tamura T."/>
        </authorList>
    </citation>
    <scope>NUCLEOTIDE SEQUENCE [LARGE SCALE GENOMIC DNA]</scope>
    <source>
        <strain evidence="7 8">NBRC 13918</strain>
    </source>
</reference>
<dbReference type="InterPro" id="IPR050812">
    <property type="entry name" value="Preph/Arog_dehydrog"/>
</dbReference>
<dbReference type="NCBIfam" id="NF005111">
    <property type="entry name" value="PRK06545.2-3"/>
    <property type="match status" value="1"/>
</dbReference>
<keyword evidence="3" id="KW-0057">Aromatic amino acid biosynthesis</keyword>
<dbReference type="PANTHER" id="PTHR21363">
    <property type="entry name" value="PREPHENATE DEHYDROGENASE"/>
    <property type="match status" value="1"/>
</dbReference>
<dbReference type="InterPro" id="IPR046825">
    <property type="entry name" value="PDH_C"/>
</dbReference>
<evidence type="ECO:0000256" key="3">
    <source>
        <dbReference type="ARBA" id="ARBA00023141"/>
    </source>
</evidence>
<dbReference type="Pfam" id="PF20463">
    <property type="entry name" value="PDH_C"/>
    <property type="match status" value="1"/>
</dbReference>
<proteinExistence type="inferred from homology"/>
<dbReference type="InterPro" id="IPR008927">
    <property type="entry name" value="6-PGluconate_DH-like_C_sf"/>
</dbReference>
<dbReference type="SUPFAM" id="SSF55021">
    <property type="entry name" value="ACT-like"/>
    <property type="match status" value="1"/>
</dbReference>
<dbReference type="Proteomes" id="UP000616724">
    <property type="component" value="Unassembled WGS sequence"/>
</dbReference>
<dbReference type="RefSeq" id="WP_239315806.1">
    <property type="nucleotide sequence ID" value="NZ_BOOH01000003.1"/>
</dbReference>
<evidence type="ECO:0000256" key="2">
    <source>
        <dbReference type="ARBA" id="ARBA00023002"/>
    </source>
</evidence>
<protein>
    <submittedName>
        <fullName evidence="7">Prephenate dehydrogenase</fullName>
    </submittedName>
</protein>
<dbReference type="EMBL" id="BOOH01000003">
    <property type="protein sequence ID" value="GIH74040.1"/>
    <property type="molecule type" value="Genomic_DNA"/>
</dbReference>
<dbReference type="GO" id="GO:0004665">
    <property type="term" value="F:prephenate dehydrogenase (NADP+) activity"/>
    <property type="evidence" value="ECO:0007669"/>
    <property type="project" value="InterPro"/>
</dbReference>
<dbReference type="PANTHER" id="PTHR21363:SF0">
    <property type="entry name" value="PREPHENATE DEHYDROGENASE [NADP(+)]"/>
    <property type="match status" value="1"/>
</dbReference>
<dbReference type="InterPro" id="IPR036291">
    <property type="entry name" value="NAD(P)-bd_dom_sf"/>
</dbReference>
<dbReference type="Gene3D" id="3.30.70.260">
    <property type="match status" value="1"/>
</dbReference>
<dbReference type="AlphaFoldDB" id="A0A8J3RG12"/>
<dbReference type="GO" id="GO:0006571">
    <property type="term" value="P:tyrosine biosynthetic process"/>
    <property type="evidence" value="ECO:0007669"/>
    <property type="project" value="InterPro"/>
</dbReference>
<organism evidence="7 8">
    <name type="scientific">Planobispora longispora</name>
    <dbReference type="NCBI Taxonomy" id="28887"/>
    <lineage>
        <taxon>Bacteria</taxon>
        <taxon>Bacillati</taxon>
        <taxon>Actinomycetota</taxon>
        <taxon>Actinomycetes</taxon>
        <taxon>Streptosporangiales</taxon>
        <taxon>Streptosporangiaceae</taxon>
        <taxon>Planobispora</taxon>
    </lineage>
</organism>